<keyword evidence="4" id="KW-0805">Transcription regulation</keyword>
<dbReference type="AlphaFoldDB" id="A0A1J5T845"/>
<evidence type="ECO:0000259" key="7">
    <source>
        <dbReference type="PROSITE" id="PS51740"/>
    </source>
</evidence>
<dbReference type="PROSITE" id="PS51740">
    <property type="entry name" value="SPOVT_ABRB"/>
    <property type="match status" value="2"/>
</dbReference>
<reference evidence="8" key="1">
    <citation type="submission" date="2016-10" db="EMBL/GenBank/DDBJ databases">
        <title>Sequence of Gallionella enrichment culture.</title>
        <authorList>
            <person name="Poehlein A."/>
            <person name="Muehling M."/>
            <person name="Daniel R."/>
        </authorList>
    </citation>
    <scope>NUCLEOTIDE SEQUENCE</scope>
</reference>
<comment type="caution">
    <text evidence="8">The sequence shown here is derived from an EMBL/GenBank/DDBJ whole genome shotgun (WGS) entry which is preliminary data.</text>
</comment>
<feature type="domain" description="SpoVT-AbrB" evidence="7">
    <location>
        <begin position="84"/>
        <end position="127"/>
    </location>
</feature>
<dbReference type="InterPro" id="IPR003444">
    <property type="entry name" value="MraZ"/>
</dbReference>
<dbReference type="InterPro" id="IPR035642">
    <property type="entry name" value="MraZ_N"/>
</dbReference>
<dbReference type="InterPro" id="IPR038619">
    <property type="entry name" value="MraZ_sf"/>
</dbReference>
<gene>
    <name evidence="8" type="primary">mraZ_5</name>
    <name evidence="8" type="ORF">GALL_79100</name>
</gene>
<evidence type="ECO:0000256" key="6">
    <source>
        <dbReference type="ARBA" id="ARBA00023163"/>
    </source>
</evidence>
<feature type="domain" description="SpoVT-AbrB" evidence="7">
    <location>
        <begin position="7"/>
        <end position="54"/>
    </location>
</feature>
<dbReference type="EMBL" id="MLJW01000024">
    <property type="protein sequence ID" value="OIR09988.1"/>
    <property type="molecule type" value="Genomic_DNA"/>
</dbReference>
<evidence type="ECO:0000256" key="4">
    <source>
        <dbReference type="ARBA" id="ARBA00023015"/>
    </source>
</evidence>
<evidence type="ECO:0000256" key="5">
    <source>
        <dbReference type="ARBA" id="ARBA00023125"/>
    </source>
</evidence>
<evidence type="ECO:0000256" key="1">
    <source>
        <dbReference type="ARBA" id="ARBA00013860"/>
    </source>
</evidence>
<evidence type="ECO:0000256" key="2">
    <source>
        <dbReference type="ARBA" id="ARBA00022490"/>
    </source>
</evidence>
<evidence type="ECO:0000256" key="3">
    <source>
        <dbReference type="ARBA" id="ARBA00022737"/>
    </source>
</evidence>
<keyword evidence="3" id="KW-0677">Repeat</keyword>
<dbReference type="HAMAP" id="MF_01008">
    <property type="entry name" value="MraZ"/>
    <property type="match status" value="1"/>
</dbReference>
<dbReference type="SUPFAM" id="SSF89447">
    <property type="entry name" value="AbrB/MazE/MraZ-like"/>
    <property type="match status" value="1"/>
</dbReference>
<dbReference type="PANTHER" id="PTHR34701:SF1">
    <property type="entry name" value="TRANSCRIPTIONAL REGULATOR MRAZ"/>
    <property type="match status" value="1"/>
</dbReference>
<sequence length="155" mass="16847">MALFVSTFINKVDRKGRVSVPASFRAALSAQSFQGIVLYPSFTTAAAEGCGTDFLEELAAASSQSFDLFSPEQDDINTLIFASSHQLAWDPEGRVVLPEEILGHAAITEQAAFVGKGRTFQIWEPEALKAHQAEARARALANRPQLKLRRPEAAS</sequence>
<name>A0A1J5T845_9ZZZZ</name>
<keyword evidence="2" id="KW-0963">Cytoplasm</keyword>
<dbReference type="InterPro" id="IPR035644">
    <property type="entry name" value="MraZ_C"/>
</dbReference>
<dbReference type="Pfam" id="PF02381">
    <property type="entry name" value="MraZ"/>
    <property type="match status" value="1"/>
</dbReference>
<accession>A0A1J5T845</accession>
<organism evidence="8">
    <name type="scientific">mine drainage metagenome</name>
    <dbReference type="NCBI Taxonomy" id="410659"/>
    <lineage>
        <taxon>unclassified sequences</taxon>
        <taxon>metagenomes</taxon>
        <taxon>ecological metagenomes</taxon>
    </lineage>
</organism>
<evidence type="ECO:0000313" key="8">
    <source>
        <dbReference type="EMBL" id="OIR09988.1"/>
    </source>
</evidence>
<dbReference type="GO" id="GO:0000976">
    <property type="term" value="F:transcription cis-regulatory region binding"/>
    <property type="evidence" value="ECO:0007669"/>
    <property type="project" value="TreeGrafter"/>
</dbReference>
<dbReference type="InterPro" id="IPR007159">
    <property type="entry name" value="SpoVT-AbrB_dom"/>
</dbReference>
<dbReference type="Gene3D" id="3.40.1550.20">
    <property type="entry name" value="Transcriptional regulator MraZ domain"/>
    <property type="match status" value="1"/>
</dbReference>
<dbReference type="CDD" id="cd16320">
    <property type="entry name" value="MraZ_N"/>
    <property type="match status" value="1"/>
</dbReference>
<dbReference type="InterPro" id="IPR037914">
    <property type="entry name" value="SpoVT-AbrB_sf"/>
</dbReference>
<dbReference type="GO" id="GO:0003700">
    <property type="term" value="F:DNA-binding transcription factor activity"/>
    <property type="evidence" value="ECO:0007669"/>
    <property type="project" value="InterPro"/>
</dbReference>
<dbReference type="PANTHER" id="PTHR34701">
    <property type="entry name" value="TRANSCRIPTIONAL REGULATOR MRAZ"/>
    <property type="match status" value="1"/>
</dbReference>
<dbReference type="CDD" id="cd16321">
    <property type="entry name" value="MraZ_C"/>
    <property type="match status" value="1"/>
</dbReference>
<dbReference type="GO" id="GO:2000143">
    <property type="term" value="P:negative regulation of DNA-templated transcription initiation"/>
    <property type="evidence" value="ECO:0007669"/>
    <property type="project" value="TreeGrafter"/>
</dbReference>
<dbReference type="InterPro" id="IPR020603">
    <property type="entry name" value="MraZ_dom"/>
</dbReference>
<proteinExistence type="inferred from homology"/>
<keyword evidence="6" id="KW-0804">Transcription</keyword>
<protein>
    <recommendedName>
        <fullName evidence="1">Transcriptional regulator MraZ</fullName>
    </recommendedName>
</protein>
<keyword evidence="5" id="KW-0238">DNA-binding</keyword>